<feature type="repeat" description="ANK" evidence="3">
    <location>
        <begin position="53"/>
        <end position="77"/>
    </location>
</feature>
<dbReference type="SMART" id="SM00248">
    <property type="entry name" value="ANK"/>
    <property type="match status" value="4"/>
</dbReference>
<dbReference type="PROSITE" id="PS50297">
    <property type="entry name" value="ANK_REP_REGION"/>
    <property type="match status" value="1"/>
</dbReference>
<name>A0A6A6XQP2_9PLEO</name>
<evidence type="ECO:0000256" key="2">
    <source>
        <dbReference type="ARBA" id="ARBA00023043"/>
    </source>
</evidence>
<evidence type="ECO:0000313" key="4">
    <source>
        <dbReference type="EMBL" id="KAF2798730.1"/>
    </source>
</evidence>
<keyword evidence="2 3" id="KW-0040">ANK repeat</keyword>
<protein>
    <submittedName>
        <fullName evidence="4">Ankyrin</fullName>
    </submittedName>
</protein>
<dbReference type="PANTHER" id="PTHR24198:SF165">
    <property type="entry name" value="ANKYRIN REPEAT-CONTAINING PROTEIN-RELATED"/>
    <property type="match status" value="1"/>
</dbReference>
<dbReference type="AlphaFoldDB" id="A0A6A6XQP2"/>
<reference evidence="4" key="1">
    <citation type="journal article" date="2020" name="Stud. Mycol.">
        <title>101 Dothideomycetes genomes: a test case for predicting lifestyles and emergence of pathogens.</title>
        <authorList>
            <person name="Haridas S."/>
            <person name="Albert R."/>
            <person name="Binder M."/>
            <person name="Bloem J."/>
            <person name="Labutti K."/>
            <person name="Salamov A."/>
            <person name="Andreopoulos B."/>
            <person name="Baker S."/>
            <person name="Barry K."/>
            <person name="Bills G."/>
            <person name="Bluhm B."/>
            <person name="Cannon C."/>
            <person name="Castanera R."/>
            <person name="Culley D."/>
            <person name="Daum C."/>
            <person name="Ezra D."/>
            <person name="Gonzalez J."/>
            <person name="Henrissat B."/>
            <person name="Kuo A."/>
            <person name="Liang C."/>
            <person name="Lipzen A."/>
            <person name="Lutzoni F."/>
            <person name="Magnuson J."/>
            <person name="Mondo S."/>
            <person name="Nolan M."/>
            <person name="Ohm R."/>
            <person name="Pangilinan J."/>
            <person name="Park H.-J."/>
            <person name="Ramirez L."/>
            <person name="Alfaro M."/>
            <person name="Sun H."/>
            <person name="Tritt A."/>
            <person name="Yoshinaga Y."/>
            <person name="Zwiers L.-H."/>
            <person name="Turgeon B."/>
            <person name="Goodwin S."/>
            <person name="Spatafora J."/>
            <person name="Crous P."/>
            <person name="Grigoriev I."/>
        </authorList>
    </citation>
    <scope>NUCLEOTIDE SEQUENCE</scope>
    <source>
        <strain evidence="4">CBS 109.77</strain>
    </source>
</reference>
<dbReference type="OrthoDB" id="3694549at2759"/>
<gene>
    <name evidence="4" type="ORF">K505DRAFT_191332</name>
</gene>
<dbReference type="Gene3D" id="1.25.40.20">
    <property type="entry name" value="Ankyrin repeat-containing domain"/>
    <property type="match status" value="2"/>
</dbReference>
<dbReference type="InterPro" id="IPR002110">
    <property type="entry name" value="Ankyrin_rpt"/>
</dbReference>
<accession>A0A6A6XQP2</accession>
<dbReference type="SUPFAM" id="SSF48403">
    <property type="entry name" value="Ankyrin repeat"/>
    <property type="match status" value="1"/>
</dbReference>
<dbReference type="InterPro" id="IPR036770">
    <property type="entry name" value="Ankyrin_rpt-contain_sf"/>
</dbReference>
<dbReference type="Pfam" id="PF12796">
    <property type="entry name" value="Ank_2"/>
    <property type="match status" value="2"/>
</dbReference>
<feature type="non-terminal residue" evidence="4">
    <location>
        <position position="187"/>
    </location>
</feature>
<dbReference type="Proteomes" id="UP000799757">
    <property type="component" value="Unassembled WGS sequence"/>
</dbReference>
<sequence length="187" mass="21475">LLELVDNNPGIHADARDDGRRTALMWAAHHGHEEILKLLLTRSDVKRNKWCTRGDTALSCAARQGQTSLVELLLEPGKEKEQCLKGNNFWERAHIQAVLEGHSDVARVLYRWDTESIHEETMFGSWPVHFAVQRRPVSVVKLLVEEYNVDADIEDPKGYSPFTVAVDWGNEEVVRYFLEERRAQLES</sequence>
<evidence type="ECO:0000256" key="3">
    <source>
        <dbReference type="PROSITE-ProRule" id="PRU00023"/>
    </source>
</evidence>
<keyword evidence="1" id="KW-0677">Repeat</keyword>
<evidence type="ECO:0000313" key="5">
    <source>
        <dbReference type="Proteomes" id="UP000799757"/>
    </source>
</evidence>
<dbReference type="PROSITE" id="PS50088">
    <property type="entry name" value="ANK_REPEAT"/>
    <property type="match status" value="1"/>
</dbReference>
<organism evidence="4 5">
    <name type="scientific">Melanomma pulvis-pyrius CBS 109.77</name>
    <dbReference type="NCBI Taxonomy" id="1314802"/>
    <lineage>
        <taxon>Eukaryota</taxon>
        <taxon>Fungi</taxon>
        <taxon>Dikarya</taxon>
        <taxon>Ascomycota</taxon>
        <taxon>Pezizomycotina</taxon>
        <taxon>Dothideomycetes</taxon>
        <taxon>Pleosporomycetidae</taxon>
        <taxon>Pleosporales</taxon>
        <taxon>Melanommataceae</taxon>
        <taxon>Melanomma</taxon>
    </lineage>
</organism>
<feature type="non-terminal residue" evidence="4">
    <location>
        <position position="1"/>
    </location>
</feature>
<proteinExistence type="predicted"/>
<evidence type="ECO:0000256" key="1">
    <source>
        <dbReference type="ARBA" id="ARBA00022737"/>
    </source>
</evidence>
<keyword evidence="5" id="KW-1185">Reference proteome</keyword>
<dbReference type="EMBL" id="MU001777">
    <property type="protein sequence ID" value="KAF2798730.1"/>
    <property type="molecule type" value="Genomic_DNA"/>
</dbReference>
<dbReference type="PANTHER" id="PTHR24198">
    <property type="entry name" value="ANKYRIN REPEAT AND PROTEIN KINASE DOMAIN-CONTAINING PROTEIN"/>
    <property type="match status" value="1"/>
</dbReference>